<accession>A0A9D3Q2P8</accession>
<reference evidence="2" key="1">
    <citation type="submission" date="2021-01" db="EMBL/GenBank/DDBJ databases">
        <authorList>
            <person name="Zahm M."/>
            <person name="Roques C."/>
            <person name="Cabau C."/>
            <person name="Klopp C."/>
            <person name="Donnadieu C."/>
            <person name="Jouanno E."/>
            <person name="Lampietro C."/>
            <person name="Louis A."/>
            <person name="Herpin A."/>
            <person name="Echchiki A."/>
            <person name="Berthelot C."/>
            <person name="Parey E."/>
            <person name="Roest-Crollius H."/>
            <person name="Braasch I."/>
            <person name="Postlethwait J."/>
            <person name="Bobe J."/>
            <person name="Montfort J."/>
            <person name="Bouchez O."/>
            <person name="Begum T."/>
            <person name="Mejri S."/>
            <person name="Adams A."/>
            <person name="Chen W.-J."/>
            <person name="Guiguen Y."/>
        </authorList>
    </citation>
    <scope>NUCLEOTIDE SEQUENCE</scope>
    <source>
        <strain evidence="2">YG-15Mar2019-1</strain>
        <tissue evidence="2">Brain</tissue>
    </source>
</reference>
<feature type="region of interest" description="Disordered" evidence="1">
    <location>
        <begin position="313"/>
        <end position="362"/>
    </location>
</feature>
<dbReference type="OrthoDB" id="2126613at2759"/>
<keyword evidence="3" id="KW-1185">Reference proteome</keyword>
<dbReference type="EMBL" id="JAFDVH010000009">
    <property type="protein sequence ID" value="KAG7471293.1"/>
    <property type="molecule type" value="Genomic_DNA"/>
</dbReference>
<protein>
    <submittedName>
        <fullName evidence="2">Uncharacterized protein</fullName>
    </submittedName>
</protein>
<organism evidence="2 3">
    <name type="scientific">Megalops atlanticus</name>
    <name type="common">Tarpon</name>
    <name type="synonym">Clupea gigantea</name>
    <dbReference type="NCBI Taxonomy" id="7932"/>
    <lineage>
        <taxon>Eukaryota</taxon>
        <taxon>Metazoa</taxon>
        <taxon>Chordata</taxon>
        <taxon>Craniata</taxon>
        <taxon>Vertebrata</taxon>
        <taxon>Euteleostomi</taxon>
        <taxon>Actinopterygii</taxon>
        <taxon>Neopterygii</taxon>
        <taxon>Teleostei</taxon>
        <taxon>Elopiformes</taxon>
        <taxon>Megalopidae</taxon>
        <taxon>Megalops</taxon>
    </lineage>
</organism>
<dbReference type="AlphaFoldDB" id="A0A9D3Q2P8"/>
<proteinExistence type="predicted"/>
<name>A0A9D3Q2P8_MEGAT</name>
<comment type="caution">
    <text evidence="2">The sequence shown here is derived from an EMBL/GenBank/DDBJ whole genome shotgun (WGS) entry which is preliminary data.</text>
</comment>
<evidence type="ECO:0000256" key="1">
    <source>
        <dbReference type="SAM" id="MobiDB-lite"/>
    </source>
</evidence>
<gene>
    <name evidence="2" type="ORF">MATL_G00122760</name>
</gene>
<feature type="region of interest" description="Disordered" evidence="1">
    <location>
        <begin position="423"/>
        <end position="463"/>
    </location>
</feature>
<sequence length="513" mass="58403">MKSKLNILFNHPLPMEIREVAWKLCLSNTKARMDYLTAVSMNKAKSRRDMDICLQCDSLLSRESTLRILSNNELAVKLLKKVLSYYHRIQRLKTTLPEPDCLLLVPLVQVAVAGSTPSTSVDSVSTQLVEQYLSFKTSWSVTPTGTESDIFAEVALMLDQKDRELTQAIQRLHSPGGSQLQESLLRGVKEILEPVVEVFFVGYLNMPALLYVWDQYIIGLDNPLYNCLPAFCFAFLLLLRDHFHRCDTSSDLTKVAGYHGPTLSVPQLQSVISKYFYEDLFSRLTRDKVESLPVLDPTQAFFPPWTHLSASKLPMRTKPQDRRQAREVREAQRAADTERKIQEAQRQKLTEEEEMKREKARLQRELEETKLFSREQRSHLEEQLAQERQHHYELQKAAEEQIGHLQAEIRKIQEHKLLIADTDTEGSFGTPPPSTESQTGFEDNNPLPATQDRTSPPADEPQRMDFVSVGRTVEGVAADLLHHLMQTAGAIIYGQDADKGATHTYQAPSSEKL</sequence>
<evidence type="ECO:0000313" key="2">
    <source>
        <dbReference type="EMBL" id="KAG7471293.1"/>
    </source>
</evidence>
<feature type="compositionally biased region" description="Polar residues" evidence="1">
    <location>
        <begin position="435"/>
        <end position="454"/>
    </location>
</feature>
<dbReference type="Proteomes" id="UP001046870">
    <property type="component" value="Chromosome 9"/>
</dbReference>
<feature type="compositionally biased region" description="Basic and acidic residues" evidence="1">
    <location>
        <begin position="318"/>
        <end position="362"/>
    </location>
</feature>
<evidence type="ECO:0000313" key="3">
    <source>
        <dbReference type="Proteomes" id="UP001046870"/>
    </source>
</evidence>